<dbReference type="InterPro" id="IPR017441">
    <property type="entry name" value="Protein_kinase_ATP_BS"/>
</dbReference>
<dbReference type="Gene3D" id="3.30.200.20">
    <property type="entry name" value="Phosphorylase Kinase, domain 1"/>
    <property type="match status" value="1"/>
</dbReference>
<keyword evidence="3 6" id="KW-0547">Nucleotide-binding</keyword>
<dbReference type="GO" id="GO:0004674">
    <property type="term" value="F:protein serine/threonine kinase activity"/>
    <property type="evidence" value="ECO:0007669"/>
    <property type="project" value="UniProtKB-KW"/>
</dbReference>
<evidence type="ECO:0000256" key="4">
    <source>
        <dbReference type="ARBA" id="ARBA00022777"/>
    </source>
</evidence>
<sequence>MGCGVSVEVKPAGAVSVPASTHGTTSADSGSNVKRGSNAASVPVGGEKSGGGGGKGGGSGGGGSGGGGSVGGGSRGGGGKAGIVSETGLSTQASSVEVERGEDGRKLVKFKLRDLKAACGNFSEKQELGEGSFGKVYSGSVEVEGTMVDVAVKRLADDSMQGVDEWLAEVLLLDKLHHPNLINLVGYCKEKGECLLVYELCSNGSVETALFERKRTEIQRGFTWRRRVHVAWQTAEALNYLHSQNVIHRDFKPSNVLLDKDWNAKLSDFGMCKEQAEGQTHVSTRVMGTMGYLDPAYMETGRLRPSSDVFAFGVFLLELITGKRAMADNGQPLINWVRPLLDQKRPEIDVLMDSNLEEVYDKDSALKMAVIAKFCIADASVRPEMSAIAGRLRGIAEAQQAAG</sequence>
<feature type="binding site" evidence="6">
    <location>
        <position position="153"/>
    </location>
    <ligand>
        <name>ATP</name>
        <dbReference type="ChEBI" id="CHEBI:30616"/>
    </ligand>
</feature>
<evidence type="ECO:0000256" key="5">
    <source>
        <dbReference type="ARBA" id="ARBA00022840"/>
    </source>
</evidence>
<dbReference type="AlphaFoldDB" id="A7VM55"/>
<accession>A7VM55</accession>
<reference evidence="10" key="1">
    <citation type="journal article" date="2007" name="Gene">
        <title>Multiple receptor-like kinase cDNAs from liverwort Marchantia polymorpha and two charophycean green algae, Closterium ehrenbergii and Nitella axillaris: Extensive gene duplications and gene shufflings in the early evolution of streptophytes.</title>
        <authorList>
            <person name="Sasaki G."/>
            <person name="Katoh K."/>
            <person name="Hirose N."/>
            <person name="Suga H."/>
            <person name="Kuma K."/>
            <person name="Miyata T."/>
            <person name="Su Z.H."/>
        </authorList>
    </citation>
    <scope>NUCLEOTIDE SEQUENCE</scope>
    <source>
        <strain evidence="10">NIES-228</strain>
    </source>
</reference>
<protein>
    <submittedName>
        <fullName evidence="10">Receptor-like kinase</fullName>
    </submittedName>
</protein>
<dbReference type="FunFam" id="3.30.200.20:FF:000039">
    <property type="entry name" value="receptor-like protein kinase FERONIA"/>
    <property type="match status" value="1"/>
</dbReference>
<keyword evidence="10" id="KW-0675">Receptor</keyword>
<dbReference type="SUPFAM" id="SSF56112">
    <property type="entry name" value="Protein kinase-like (PK-like)"/>
    <property type="match status" value="1"/>
</dbReference>
<dbReference type="PANTHER" id="PTHR47989">
    <property type="entry name" value="OS01G0750732 PROTEIN"/>
    <property type="match status" value="1"/>
</dbReference>
<evidence type="ECO:0000256" key="7">
    <source>
        <dbReference type="RuleBase" id="RU000304"/>
    </source>
</evidence>
<gene>
    <name evidence="10" type="primary">CeRLK10</name>
</gene>
<evidence type="ECO:0000256" key="3">
    <source>
        <dbReference type="ARBA" id="ARBA00022741"/>
    </source>
</evidence>
<feature type="compositionally biased region" description="Polar residues" evidence="8">
    <location>
        <begin position="18"/>
        <end position="40"/>
    </location>
</feature>
<proteinExistence type="evidence at transcript level"/>
<dbReference type="PROSITE" id="PS00107">
    <property type="entry name" value="PROTEIN_KINASE_ATP"/>
    <property type="match status" value="1"/>
</dbReference>
<dbReference type="InterPro" id="IPR000719">
    <property type="entry name" value="Prot_kinase_dom"/>
</dbReference>
<dbReference type="GO" id="GO:0005524">
    <property type="term" value="F:ATP binding"/>
    <property type="evidence" value="ECO:0007669"/>
    <property type="project" value="UniProtKB-UniRule"/>
</dbReference>
<evidence type="ECO:0000256" key="2">
    <source>
        <dbReference type="ARBA" id="ARBA00022679"/>
    </source>
</evidence>
<keyword evidence="2" id="KW-0808">Transferase</keyword>
<dbReference type="PROSITE" id="PS00108">
    <property type="entry name" value="PROTEIN_KINASE_ST"/>
    <property type="match status" value="1"/>
</dbReference>
<dbReference type="InterPro" id="IPR001245">
    <property type="entry name" value="Ser-Thr/Tyr_kinase_cat_dom"/>
</dbReference>
<dbReference type="PANTHER" id="PTHR47989:SF47">
    <property type="entry name" value="SERINE_THREONINE-PROTEIN KINASE PBL28-RELATED"/>
    <property type="match status" value="1"/>
</dbReference>
<keyword evidence="1 7" id="KW-0723">Serine/threonine-protein kinase</keyword>
<evidence type="ECO:0000259" key="9">
    <source>
        <dbReference type="PROSITE" id="PS50011"/>
    </source>
</evidence>
<evidence type="ECO:0000313" key="10">
    <source>
        <dbReference type="EMBL" id="BAF79972.1"/>
    </source>
</evidence>
<organism evidence="10">
    <name type="scientific">Closterium ehrenbergii</name>
    <name type="common">Green alga</name>
    <dbReference type="NCBI Taxonomy" id="102165"/>
    <lineage>
        <taxon>Eukaryota</taxon>
        <taxon>Viridiplantae</taxon>
        <taxon>Streptophyta</taxon>
        <taxon>Zygnematophyceae</taxon>
        <taxon>Zygnematophycidae</taxon>
        <taxon>Desmidiales</taxon>
        <taxon>Closteriaceae</taxon>
        <taxon>Closterium</taxon>
    </lineage>
</organism>
<feature type="region of interest" description="Disordered" evidence="8">
    <location>
        <begin position="16"/>
        <end position="97"/>
    </location>
</feature>
<evidence type="ECO:0000256" key="1">
    <source>
        <dbReference type="ARBA" id="ARBA00022527"/>
    </source>
</evidence>
<dbReference type="InterPro" id="IPR008271">
    <property type="entry name" value="Ser/Thr_kinase_AS"/>
</dbReference>
<dbReference type="PROSITE" id="PS50011">
    <property type="entry name" value="PROTEIN_KINASE_DOM"/>
    <property type="match status" value="1"/>
</dbReference>
<evidence type="ECO:0000256" key="6">
    <source>
        <dbReference type="PROSITE-ProRule" id="PRU10141"/>
    </source>
</evidence>
<dbReference type="EMBL" id="AB306561">
    <property type="protein sequence ID" value="BAF79972.1"/>
    <property type="molecule type" value="mRNA"/>
</dbReference>
<feature type="domain" description="Protein kinase" evidence="9">
    <location>
        <begin position="122"/>
        <end position="395"/>
    </location>
</feature>
<dbReference type="Gene3D" id="1.10.510.10">
    <property type="entry name" value="Transferase(Phosphotransferase) domain 1"/>
    <property type="match status" value="1"/>
</dbReference>
<feature type="compositionally biased region" description="Gly residues" evidence="8">
    <location>
        <begin position="47"/>
        <end position="81"/>
    </location>
</feature>
<name>A7VM55_CLOEH</name>
<dbReference type="InterPro" id="IPR011009">
    <property type="entry name" value="Kinase-like_dom_sf"/>
</dbReference>
<keyword evidence="5 6" id="KW-0067">ATP-binding</keyword>
<keyword evidence="4 10" id="KW-0418">Kinase</keyword>
<comment type="similarity">
    <text evidence="7">Belongs to the protein kinase superfamily.</text>
</comment>
<dbReference type="Pfam" id="PF07714">
    <property type="entry name" value="PK_Tyr_Ser-Thr"/>
    <property type="match status" value="1"/>
</dbReference>
<evidence type="ECO:0000256" key="8">
    <source>
        <dbReference type="SAM" id="MobiDB-lite"/>
    </source>
</evidence>